<dbReference type="EC" id="2.7.11.1" evidence="4"/>
<name>A0A1V2LUS9_PICKU</name>
<dbReference type="InterPro" id="IPR048920">
    <property type="entry name" value="REC102"/>
</dbReference>
<evidence type="ECO:0000256" key="1">
    <source>
        <dbReference type="ARBA" id="ARBA00004370"/>
    </source>
</evidence>
<gene>
    <name evidence="17" type="ORF">BOH78_0270</name>
</gene>
<dbReference type="Pfam" id="PF01679">
    <property type="entry name" value="Pmp3"/>
    <property type="match status" value="1"/>
</dbReference>
<dbReference type="EMBL" id="MQVM01000001">
    <property type="protein sequence ID" value="ONH77738.1"/>
    <property type="molecule type" value="Genomic_DNA"/>
</dbReference>
<dbReference type="VEuPathDB" id="FungiDB:C5L36_0E01090"/>
<dbReference type="GO" id="GO:0004674">
    <property type="term" value="F:protein serine/threonine kinase activity"/>
    <property type="evidence" value="ECO:0007669"/>
    <property type="project" value="UniProtKB-KW"/>
</dbReference>
<keyword evidence="8 15" id="KW-0547">Nucleotide-binding</keyword>
<evidence type="ECO:0000259" key="16">
    <source>
        <dbReference type="PROSITE" id="PS50011"/>
    </source>
</evidence>
<dbReference type="InterPro" id="IPR017441">
    <property type="entry name" value="Protein_kinase_ATP_BS"/>
</dbReference>
<dbReference type="InterPro" id="IPR011009">
    <property type="entry name" value="Kinase-like_dom_sf"/>
</dbReference>
<comment type="subcellular location">
    <subcellularLocation>
        <location evidence="1">Membrane</location>
    </subcellularLocation>
</comment>
<dbReference type="Gene3D" id="1.10.510.10">
    <property type="entry name" value="Transferase(Phosphotransferase) domain 1"/>
    <property type="match status" value="2"/>
</dbReference>
<evidence type="ECO:0000256" key="2">
    <source>
        <dbReference type="ARBA" id="ARBA00008874"/>
    </source>
</evidence>
<feature type="binding site" evidence="15">
    <location>
        <position position="57"/>
    </location>
    <ligand>
        <name>ATP</name>
        <dbReference type="ChEBI" id="CHEBI:30616"/>
    </ligand>
</feature>
<evidence type="ECO:0000256" key="12">
    <source>
        <dbReference type="ARBA" id="ARBA00023136"/>
    </source>
</evidence>
<evidence type="ECO:0000256" key="11">
    <source>
        <dbReference type="ARBA" id="ARBA00022989"/>
    </source>
</evidence>
<evidence type="ECO:0000256" key="3">
    <source>
        <dbReference type="ARBA" id="ARBA00009530"/>
    </source>
</evidence>
<evidence type="ECO:0000256" key="8">
    <source>
        <dbReference type="ARBA" id="ARBA00022741"/>
    </source>
</evidence>
<comment type="catalytic activity">
    <reaction evidence="14">
        <text>L-seryl-[protein] + ATP = O-phospho-L-seryl-[protein] + ADP + H(+)</text>
        <dbReference type="Rhea" id="RHEA:17989"/>
        <dbReference type="Rhea" id="RHEA-COMP:9863"/>
        <dbReference type="Rhea" id="RHEA-COMP:11604"/>
        <dbReference type="ChEBI" id="CHEBI:15378"/>
        <dbReference type="ChEBI" id="CHEBI:29999"/>
        <dbReference type="ChEBI" id="CHEBI:30616"/>
        <dbReference type="ChEBI" id="CHEBI:83421"/>
        <dbReference type="ChEBI" id="CHEBI:456216"/>
        <dbReference type="EC" id="2.7.11.1"/>
    </reaction>
</comment>
<evidence type="ECO:0000256" key="7">
    <source>
        <dbReference type="ARBA" id="ARBA00022692"/>
    </source>
</evidence>
<dbReference type="GO" id="GO:0005524">
    <property type="term" value="F:ATP binding"/>
    <property type="evidence" value="ECO:0007669"/>
    <property type="project" value="UniProtKB-UniRule"/>
</dbReference>
<dbReference type="SUPFAM" id="SSF56112">
    <property type="entry name" value="Protein kinase-like (PK-like)"/>
    <property type="match status" value="1"/>
</dbReference>
<keyword evidence="9 17" id="KW-0418">Kinase</keyword>
<dbReference type="PANTHER" id="PTHR48012:SF10">
    <property type="entry name" value="FI20177P1"/>
    <property type="match status" value="1"/>
</dbReference>
<dbReference type="GO" id="GO:0030447">
    <property type="term" value="P:filamentous growth"/>
    <property type="evidence" value="ECO:0007669"/>
    <property type="project" value="UniProtKB-ARBA"/>
</dbReference>
<sequence>MFKLKSRSKNTYLRNPIKSSTHQQLSNYRFTDCIGRGNFGDVYKAYDLKQGRNVAIKSINLEMSEDEIPILLQELSLLRSLRHRNITQWYSTFIIDVSMLIVMEYCSEGSCADLLKFNRNGVEECVLSYIMKNTLQGLKYLHEMDIIHRDVKAANILITNKREIKLADFGVSGQMDGMKGKKTFVGTPYWMAPEIIADLRTLRKDRINLERRLIESGLGFRTLYKFWNKKIQENEYNENLEAQTFNEAMKGSQPIDIDNFEEVEYNEKVDIWSLGITLIELGTGKIPNHEKEPLKAIFEIPKSEPPRLPNKASYYLKEFSMACLSKDPTIRPSATELLKFKFITKTRLRSNSLAILSGHEYKLKRRKPKYDLQFETINHGSSVDWNLELTSIKKENLPLSPLESNQNPKLSYYTDSMFSQDSSKEVTSDNIFNISGHNYLKNEQTANTSPLALSPQRKHPTQTDIDVEYVTDLINQVANCSAAQEIAAAMHARDWLLAFIGIFLPFVPVAMKRGLCSADFWINIALCFLGFLPALVHCWYIISCYPHEQSSTYQGVTMPGREPQSYGASSMNVLHTLDTTGVLNLKELAILPPLSRPFVILISIKCNNVLLSSSLTPGLHSSLKEMIQRSTIFKNLMYKVSYTDVCKRDVSFEVQLLDELYDIPTIEDLFVSAVEQDSINRLRMSTLNRVSISIEISTSDFRDYWGNGSIVQDLNFIMFHNFQMLEFLLPLCFSYVTRNTYGATKPLLPLLIQTCLKSEETRIIEQRALLSGILKSLLCSPTWVQHVNSWHHGKIKRLTGEPSGFTVCWFVPPFP</sequence>
<keyword evidence="6" id="KW-0808">Transferase</keyword>
<protein>
    <recommendedName>
        <fullName evidence="4">non-specific serine/threonine protein kinase</fullName>
        <ecNumber evidence="4">2.7.11.1</ecNumber>
    </recommendedName>
</protein>
<comment type="similarity">
    <text evidence="2">Belongs to the protein kinase superfamily. STE Ser/Thr protein kinase family. STE20 subfamily.</text>
</comment>
<keyword evidence="10 15" id="KW-0067">ATP-binding</keyword>
<organism evidence="17 18">
    <name type="scientific">Pichia kudriavzevii</name>
    <name type="common">Yeast</name>
    <name type="synonym">Issatchenkia orientalis</name>
    <dbReference type="NCBI Taxonomy" id="4909"/>
    <lineage>
        <taxon>Eukaryota</taxon>
        <taxon>Fungi</taxon>
        <taxon>Dikarya</taxon>
        <taxon>Ascomycota</taxon>
        <taxon>Saccharomycotina</taxon>
        <taxon>Pichiomycetes</taxon>
        <taxon>Pichiales</taxon>
        <taxon>Pichiaceae</taxon>
        <taxon>Pichia</taxon>
    </lineage>
</organism>
<comment type="caution">
    <text evidence="17">The sequence shown here is derived from an EMBL/GenBank/DDBJ whole genome shotgun (WGS) entry which is preliminary data.</text>
</comment>
<dbReference type="PROSITE" id="PS00107">
    <property type="entry name" value="PROTEIN_KINASE_ATP"/>
    <property type="match status" value="1"/>
</dbReference>
<evidence type="ECO:0000313" key="18">
    <source>
        <dbReference type="Proteomes" id="UP000189274"/>
    </source>
</evidence>
<keyword evidence="12" id="KW-0472">Membrane</keyword>
<dbReference type="PROSITE" id="PS50011">
    <property type="entry name" value="PROTEIN_KINASE_DOM"/>
    <property type="match status" value="1"/>
</dbReference>
<evidence type="ECO:0000256" key="9">
    <source>
        <dbReference type="ARBA" id="ARBA00022777"/>
    </source>
</evidence>
<evidence type="ECO:0000256" key="4">
    <source>
        <dbReference type="ARBA" id="ARBA00012513"/>
    </source>
</evidence>
<dbReference type="GO" id="GO:0016020">
    <property type="term" value="C:membrane"/>
    <property type="evidence" value="ECO:0007669"/>
    <property type="project" value="UniProtKB-SubCell"/>
</dbReference>
<dbReference type="InterPro" id="IPR000719">
    <property type="entry name" value="Prot_kinase_dom"/>
</dbReference>
<dbReference type="InterPro" id="IPR000612">
    <property type="entry name" value="PMP3"/>
</dbReference>
<feature type="domain" description="Protein kinase" evidence="16">
    <location>
        <begin position="28"/>
        <end position="343"/>
    </location>
</feature>
<keyword evidence="11" id="KW-1133">Transmembrane helix</keyword>
<comment type="similarity">
    <text evidence="3">Belongs to the UPF0057 (PMP3) family.</text>
</comment>
<dbReference type="InterPro" id="IPR008271">
    <property type="entry name" value="Ser/Thr_kinase_AS"/>
</dbReference>
<keyword evidence="5" id="KW-0723">Serine/threonine-protein kinase</keyword>
<dbReference type="SMART" id="SM00220">
    <property type="entry name" value="S_TKc"/>
    <property type="match status" value="1"/>
</dbReference>
<dbReference type="InterPro" id="IPR050629">
    <property type="entry name" value="STE20/SPS1-PAK"/>
</dbReference>
<dbReference type="PANTHER" id="PTHR48012">
    <property type="entry name" value="STERILE20-LIKE KINASE, ISOFORM B-RELATED"/>
    <property type="match status" value="1"/>
</dbReference>
<evidence type="ECO:0000256" key="15">
    <source>
        <dbReference type="PROSITE-ProRule" id="PRU10141"/>
    </source>
</evidence>
<evidence type="ECO:0000313" key="17">
    <source>
        <dbReference type="EMBL" id="ONH77738.1"/>
    </source>
</evidence>
<accession>A0A1V2LUS9</accession>
<dbReference type="VEuPathDB" id="FungiDB:C5L36_0E01070"/>
<evidence type="ECO:0000256" key="10">
    <source>
        <dbReference type="ARBA" id="ARBA00022840"/>
    </source>
</evidence>
<reference evidence="18" key="1">
    <citation type="journal article" date="2017" name="Genome Announc.">
        <title>Genome sequences of Cyberlindnera fabianii 65, Pichia kudriavzevii 129, and Saccharomyces cerevisiae 131 isolated from fermented masau fruits in Zimbabwe.</title>
        <authorList>
            <person name="van Rijswijck I.M.H."/>
            <person name="Derks M.F.L."/>
            <person name="Abee T."/>
            <person name="de Ridder D."/>
            <person name="Smid E.J."/>
        </authorList>
    </citation>
    <scope>NUCLEOTIDE SEQUENCE [LARGE SCALE GENOMIC DNA]</scope>
    <source>
        <strain evidence="18">129</strain>
    </source>
</reference>
<keyword evidence="7" id="KW-0812">Transmembrane</keyword>
<proteinExistence type="inferred from homology"/>
<comment type="catalytic activity">
    <reaction evidence="13">
        <text>L-threonyl-[protein] + ATP = O-phospho-L-threonyl-[protein] + ADP + H(+)</text>
        <dbReference type="Rhea" id="RHEA:46608"/>
        <dbReference type="Rhea" id="RHEA-COMP:11060"/>
        <dbReference type="Rhea" id="RHEA-COMP:11605"/>
        <dbReference type="ChEBI" id="CHEBI:15378"/>
        <dbReference type="ChEBI" id="CHEBI:30013"/>
        <dbReference type="ChEBI" id="CHEBI:30616"/>
        <dbReference type="ChEBI" id="CHEBI:61977"/>
        <dbReference type="ChEBI" id="CHEBI:456216"/>
        <dbReference type="EC" id="2.7.11.1"/>
    </reaction>
</comment>
<evidence type="ECO:0000256" key="14">
    <source>
        <dbReference type="ARBA" id="ARBA00048679"/>
    </source>
</evidence>
<evidence type="ECO:0000256" key="13">
    <source>
        <dbReference type="ARBA" id="ARBA00047899"/>
    </source>
</evidence>
<dbReference type="Pfam" id="PF21736">
    <property type="entry name" value="REC102"/>
    <property type="match status" value="1"/>
</dbReference>
<dbReference type="AlphaFoldDB" id="A0A1V2LUS9"/>
<dbReference type="PROSITE" id="PS00108">
    <property type="entry name" value="PROTEIN_KINASE_ST"/>
    <property type="match status" value="1"/>
</dbReference>
<dbReference type="Pfam" id="PF00069">
    <property type="entry name" value="Pkinase"/>
    <property type="match status" value="2"/>
</dbReference>
<evidence type="ECO:0000256" key="5">
    <source>
        <dbReference type="ARBA" id="ARBA00022527"/>
    </source>
</evidence>
<dbReference type="GO" id="GO:0005737">
    <property type="term" value="C:cytoplasm"/>
    <property type="evidence" value="ECO:0007669"/>
    <property type="project" value="TreeGrafter"/>
</dbReference>
<dbReference type="Proteomes" id="UP000189274">
    <property type="component" value="Unassembled WGS sequence"/>
</dbReference>
<evidence type="ECO:0000256" key="6">
    <source>
        <dbReference type="ARBA" id="ARBA00022679"/>
    </source>
</evidence>